<feature type="compositionally biased region" description="Polar residues" evidence="1">
    <location>
        <begin position="586"/>
        <end position="605"/>
    </location>
</feature>
<protein>
    <submittedName>
        <fullName evidence="4">Rib/alpha/Esp surface antigen repeat-containing protein</fullName>
    </submittedName>
</protein>
<gene>
    <name evidence="4" type="ORF">SAMN05661109_01457</name>
</gene>
<dbReference type="NCBIfam" id="NF038186">
    <property type="entry name" value="YPDG_rpt"/>
    <property type="match status" value="2"/>
</dbReference>
<evidence type="ECO:0000259" key="3">
    <source>
        <dbReference type="Pfam" id="PF18957"/>
    </source>
</evidence>
<dbReference type="RefSeq" id="WP_143063433.1">
    <property type="nucleotide sequence ID" value="NZ_FOGQ01000005.1"/>
</dbReference>
<feature type="region of interest" description="Disordered" evidence="1">
    <location>
        <begin position="564"/>
        <end position="615"/>
    </location>
</feature>
<evidence type="ECO:0000313" key="4">
    <source>
        <dbReference type="EMBL" id="SER95965.1"/>
    </source>
</evidence>
<feature type="compositionally biased region" description="Acidic residues" evidence="1">
    <location>
        <begin position="746"/>
        <end position="763"/>
    </location>
</feature>
<feature type="chain" id="PRO_5038530126" evidence="2">
    <location>
        <begin position="31"/>
        <end position="809"/>
    </location>
</feature>
<feature type="domain" description="Long Rib" evidence="3">
    <location>
        <begin position="541"/>
        <end position="639"/>
    </location>
</feature>
<feature type="non-terminal residue" evidence="4">
    <location>
        <position position="809"/>
    </location>
</feature>
<feature type="region of interest" description="Disordered" evidence="1">
    <location>
        <begin position="734"/>
        <end position="809"/>
    </location>
</feature>
<accession>A0A1H9TFF4</accession>
<dbReference type="STRING" id="1121357.SAMN05661109_01457"/>
<dbReference type="Proteomes" id="UP000198929">
    <property type="component" value="Unassembled WGS sequence"/>
</dbReference>
<feature type="domain" description="Long Rib" evidence="3">
    <location>
        <begin position="643"/>
        <end position="742"/>
    </location>
</feature>
<evidence type="ECO:0000313" key="5">
    <source>
        <dbReference type="Proteomes" id="UP000198929"/>
    </source>
</evidence>
<feature type="signal peptide" evidence="2">
    <location>
        <begin position="1"/>
        <end position="30"/>
    </location>
</feature>
<keyword evidence="2" id="KW-0732">Signal</keyword>
<organism evidence="4 5">
    <name type="scientific">Corynebacterium cystitidis DSM 20524</name>
    <dbReference type="NCBI Taxonomy" id="1121357"/>
    <lineage>
        <taxon>Bacteria</taxon>
        <taxon>Bacillati</taxon>
        <taxon>Actinomycetota</taxon>
        <taxon>Actinomycetes</taxon>
        <taxon>Mycobacteriales</taxon>
        <taxon>Corynebacteriaceae</taxon>
        <taxon>Corynebacterium</taxon>
    </lineage>
</organism>
<proteinExistence type="predicted"/>
<keyword evidence="5" id="KW-1185">Reference proteome</keyword>
<dbReference type="AlphaFoldDB" id="A0A1H9TFF4"/>
<dbReference type="EMBL" id="FOGQ01000005">
    <property type="protein sequence ID" value="SER95965.1"/>
    <property type="molecule type" value="Genomic_DNA"/>
</dbReference>
<name>A0A1H9TFF4_9CORY</name>
<reference evidence="5" key="1">
    <citation type="submission" date="2016-10" db="EMBL/GenBank/DDBJ databases">
        <authorList>
            <person name="Varghese N."/>
            <person name="Submissions S."/>
        </authorList>
    </citation>
    <scope>NUCLEOTIDE SEQUENCE [LARGE SCALE GENOMIC DNA]</scope>
    <source>
        <strain evidence="5">DSM 20524</strain>
    </source>
</reference>
<sequence>MHMKSIARRRGTTIAAAALSVALVAPMVQPVVTPQTLAKAQAITNNKPADANWTAPAGTIDADGIKNGYVQNASALDTSKHIISGAVGIMETTAPGSLYGKGGLNGVTVLMQWRDKDGSISPVYAAQSQGHGTQRFGTGSFVFDLREPWVDVNGKEHLFDSTGTGSDQQAYRLWVADSDMVNPETGNRLHCTRQVSGLVPGSWTGVAPGSGHYPADASGATQVAGRNIAYTGVFLTEQAPPAAKKSYMAAPEITLDEQGPISNPAVTLREKNTVSGRVWLESTQGDRVVGPVGENRYDKHLKDYNVYLSILTEDARIKAQEIEEQYPENERAGKTKEMLENERANGREPIEKTFAAKTDEDGRYSIRTDGLFNNDSYFYMWVENEEGEVVSGYSANPTPVFQRWTENRGENPGIITGYNPSPANLYNRNFAVIPYTVIQLDITNYDSYENPAPLDAVAELEVTGALPPFEGNKIIWRNETTDKIVKECDVTTLADANACTFDTTTDDKREPGTVYSATLHSGLGDFLASDTFTIVDAMNLNNEPSYDPATTSPGAEVEVPQKVSDLPDGTKFEPQAPKNDAGEPQNGWTVAETPSTEDNPGSLTVTPPADTQPGDYTIPVLVTYPDGSKETIDAKVTVTPKQADQFAPSYENKLIVPGTPAESAPKFKNDKGEDVTVPEGAKFEIPGDYQAPQGYDVKIDPDTGVVTVTAPEKLDKDTAEELKVPVKVTYKDGSVDDAIAPFQLDTDGDGTPDVTDEDDDNDGYTDIVENEAGTNPKDPSDKPSLAGQHDPVGQDINTNVGVVPNSDKG</sequence>
<dbReference type="Pfam" id="PF18957">
    <property type="entry name" value="RibLong"/>
    <property type="match status" value="2"/>
</dbReference>
<evidence type="ECO:0000256" key="2">
    <source>
        <dbReference type="SAM" id="SignalP"/>
    </source>
</evidence>
<evidence type="ECO:0000256" key="1">
    <source>
        <dbReference type="SAM" id="MobiDB-lite"/>
    </source>
</evidence>
<dbReference type="InterPro" id="IPR044055">
    <property type="entry name" value="RibLong"/>
</dbReference>